<dbReference type="GO" id="GO:0016787">
    <property type="term" value="F:hydrolase activity"/>
    <property type="evidence" value="ECO:0007669"/>
    <property type="project" value="UniProtKB-KW"/>
</dbReference>
<dbReference type="EMBL" id="CP047491">
    <property type="protein sequence ID" value="QHQ39191.1"/>
    <property type="molecule type" value="Genomic_DNA"/>
</dbReference>
<dbReference type="InterPro" id="IPR036691">
    <property type="entry name" value="Endo/exonu/phosph_ase_sf"/>
</dbReference>
<dbReference type="SUPFAM" id="SSF53649">
    <property type="entry name" value="Alkaline phosphatase-like"/>
    <property type="match status" value="1"/>
</dbReference>
<dbReference type="InterPro" id="IPR051916">
    <property type="entry name" value="GPI-anchor_lipid_remodeler"/>
</dbReference>
<evidence type="ECO:0000313" key="5">
    <source>
        <dbReference type="Proteomes" id="UP000464675"/>
    </source>
</evidence>
<dbReference type="InterPro" id="IPR005135">
    <property type="entry name" value="Endo/exonuclease/phosphatase"/>
</dbReference>
<dbReference type="InterPro" id="IPR017850">
    <property type="entry name" value="Alkaline_phosphatase_core_sf"/>
</dbReference>
<proteinExistence type="predicted"/>
<dbReference type="InterPro" id="IPR002591">
    <property type="entry name" value="Phosphodiest/P_Trfase"/>
</dbReference>
<evidence type="ECO:0000313" key="6">
    <source>
        <dbReference type="Proteomes" id="UP000563601"/>
    </source>
</evidence>
<dbReference type="SUPFAM" id="SSF56219">
    <property type="entry name" value="DNase I-like"/>
    <property type="match status" value="1"/>
</dbReference>
<keyword evidence="5" id="KW-1185">Reference proteome</keyword>
<evidence type="ECO:0000313" key="4">
    <source>
        <dbReference type="EMBL" id="QHQ39191.1"/>
    </source>
</evidence>
<protein>
    <submittedName>
        <fullName evidence="3">Endonuclease/exonuclease/phosphatase family metal-dependent hydrolase</fullName>
    </submittedName>
    <submittedName>
        <fullName evidence="4">Oxidoreductase</fullName>
    </submittedName>
</protein>
<organism evidence="3 6">
    <name type="scientific">Microbulbifer hydrolyticus</name>
    <dbReference type="NCBI Taxonomy" id="48074"/>
    <lineage>
        <taxon>Bacteria</taxon>
        <taxon>Pseudomonadati</taxon>
        <taxon>Pseudomonadota</taxon>
        <taxon>Gammaproteobacteria</taxon>
        <taxon>Cellvibrionales</taxon>
        <taxon>Microbulbiferaceae</taxon>
        <taxon>Microbulbifer</taxon>
    </lineage>
</organism>
<keyword evidence="3" id="KW-0540">Nuclease</keyword>
<sequence length="863" mass="95625">MMTRIESTLRRWRRRISRSEWLARMLKLQINEREPDAPALVLIQIDGLARPQFDRALADGKMPFLKKLIEREHYHLDHMYSGVPATTPAVQAEIFYGVKSAVPAFGFMSTESQEMLRMYESNAANKVEKQLTDAGHEPLLQQGSCYVSVFRAGAEHNEAHFCPASQGWGPSLKEAGPLALIVMLLANLWSLIRTLGLLLLEFILSVVDFLRGMVTGQDLLRELMFIPTRIAITILLRELSTVGVKIDIARGLPVIYINLLGYDEQAHRRGPSSKFAHWTLKGIDDAIARIWRAAHRSSRRHYDVWIYSDHGQEDSTPYETLHGRSFADAVSDALSDLPQSPHGYRATGEQGVQLQRVRLFGGQWVQKLFPIEDPVDRQEGDAPMALSAMGPLALLYNVHCKGTPPDKIAQLIVDKTKAPMVLYEDKTTLEPGPDGEPVTKVRGWWREGAFSLPEDGHKIMGEDHPFADEAVEDLANLCRHPDAGDFVVSGWCAGHESISFAIESGSHGGAGPNETHAFALMPGDIHFPENGLGHWRPKDIRNAALAFLKAQPAQRLKSPPAISVANRPGATASGGNSVTSHAPLAAEPRRGEDPAATAQEMSLTTSKSLRVMTYNVHICKGMDGKLSPERIARVIARYSPDVVALQEVDVRRKRTGGIDQAHQISNLLSMDCHFQPAMHLEDERYGDAIMSTYPLRLVRKDILPGPPEGSFHDGRAEPRGALWMEVDFHGTPVHIFNTHLGLTKAERLRQVDALLGEGWMGSPDCVGPRILVGDFNALPGSTEIKRITAELADTQMSLPGHKPKGTFFSRLPKARIDYVFADTELTVNDIHVPRSELTQLASDHLPLIVDLRVPVRNKQSSPD</sequence>
<dbReference type="AlphaFoldDB" id="A0A6P1TBM8"/>
<feature type="domain" description="Endonuclease/exonuclease/phosphatase" evidence="2">
    <location>
        <begin position="612"/>
        <end position="844"/>
    </location>
</feature>
<evidence type="ECO:0000313" key="3">
    <source>
        <dbReference type="EMBL" id="MBB5210311.1"/>
    </source>
</evidence>
<reference evidence="4 5" key="1">
    <citation type="submission" date="2020-01" db="EMBL/GenBank/DDBJ databases">
        <title>The possibility of degradation of plastic by Microbulbifer hydrolyticus IRE-31.</title>
        <authorList>
            <person name="Liu L."/>
        </authorList>
    </citation>
    <scope>NUCLEOTIDE SEQUENCE [LARGE SCALE GENOMIC DNA]</scope>
    <source>
        <strain evidence="4 5">IRE-31</strain>
    </source>
</reference>
<dbReference type="Pfam" id="PF01663">
    <property type="entry name" value="Phosphodiest"/>
    <property type="match status" value="1"/>
</dbReference>
<dbReference type="GO" id="GO:0004519">
    <property type="term" value="F:endonuclease activity"/>
    <property type="evidence" value="ECO:0007669"/>
    <property type="project" value="UniProtKB-KW"/>
</dbReference>
<dbReference type="OrthoDB" id="5293344at2"/>
<dbReference type="PANTHER" id="PTHR14859:SF15">
    <property type="entry name" value="ENDONUCLEASE_EXONUCLEASE_PHOSPHATASE DOMAIN-CONTAINING PROTEIN"/>
    <property type="match status" value="1"/>
</dbReference>
<dbReference type="Gene3D" id="3.60.10.10">
    <property type="entry name" value="Endonuclease/exonuclease/phosphatase"/>
    <property type="match status" value="1"/>
</dbReference>
<evidence type="ECO:0000259" key="2">
    <source>
        <dbReference type="Pfam" id="PF03372"/>
    </source>
</evidence>
<dbReference type="Gene3D" id="3.40.720.10">
    <property type="entry name" value="Alkaline Phosphatase, subunit A"/>
    <property type="match status" value="1"/>
</dbReference>
<accession>A0A6P1TBM8</accession>
<keyword evidence="3" id="KW-0255">Endonuclease</keyword>
<dbReference type="EMBL" id="JACHHR010000001">
    <property type="protein sequence ID" value="MBB5210311.1"/>
    <property type="molecule type" value="Genomic_DNA"/>
</dbReference>
<name>A0A6P1TBM8_9GAMM</name>
<dbReference type="Pfam" id="PF03372">
    <property type="entry name" value="Exo_endo_phos"/>
    <property type="match status" value="1"/>
</dbReference>
<dbReference type="Proteomes" id="UP000464675">
    <property type="component" value="Chromosome"/>
</dbReference>
<dbReference type="GO" id="GO:0006506">
    <property type="term" value="P:GPI anchor biosynthetic process"/>
    <property type="evidence" value="ECO:0007669"/>
    <property type="project" value="TreeGrafter"/>
</dbReference>
<dbReference type="GO" id="GO:0016020">
    <property type="term" value="C:membrane"/>
    <property type="evidence" value="ECO:0007669"/>
    <property type="project" value="GOC"/>
</dbReference>
<evidence type="ECO:0000256" key="1">
    <source>
        <dbReference type="SAM" id="MobiDB-lite"/>
    </source>
</evidence>
<keyword evidence="3" id="KW-0378">Hydrolase</keyword>
<gene>
    <name evidence="4" type="ORF">GTQ55_09485</name>
    <name evidence="3" type="ORF">HNQ53_000499</name>
</gene>
<dbReference type="RefSeq" id="WP_161858513.1">
    <property type="nucleotide sequence ID" value="NZ_CP047491.1"/>
</dbReference>
<reference evidence="3 6" key="2">
    <citation type="submission" date="2020-08" db="EMBL/GenBank/DDBJ databases">
        <title>Genomic Encyclopedia of Type Strains, Phase IV (KMG-IV): sequencing the most valuable type-strain genomes for metagenomic binning, comparative biology and taxonomic classification.</title>
        <authorList>
            <person name="Goeker M."/>
        </authorList>
    </citation>
    <scope>NUCLEOTIDE SEQUENCE [LARGE SCALE GENOMIC DNA]</scope>
    <source>
        <strain evidence="3 6">DSM 11525</strain>
    </source>
</reference>
<dbReference type="PANTHER" id="PTHR14859">
    <property type="entry name" value="CALCOFLUOR WHITE HYPERSENSITIVE PROTEIN PRECURSOR"/>
    <property type="match status" value="1"/>
</dbReference>
<dbReference type="Proteomes" id="UP000563601">
    <property type="component" value="Unassembled WGS sequence"/>
</dbReference>
<feature type="region of interest" description="Disordered" evidence="1">
    <location>
        <begin position="557"/>
        <end position="604"/>
    </location>
</feature>